<protein>
    <submittedName>
        <fullName evidence="6">Protein mago nashi</fullName>
    </submittedName>
</protein>
<evidence type="ECO:0000256" key="2">
    <source>
        <dbReference type="ARBA" id="ARBA00009270"/>
    </source>
</evidence>
<comment type="caution">
    <text evidence="6">The sequence shown here is derived from an EMBL/GenBank/DDBJ whole genome shotgun (WGS) entry which is preliminary data.</text>
</comment>
<dbReference type="GO" id="GO:0008380">
    <property type="term" value="P:RNA splicing"/>
    <property type="evidence" value="ECO:0007669"/>
    <property type="project" value="InterPro"/>
</dbReference>
<reference evidence="6" key="2">
    <citation type="submission" date="2013-03" db="EMBL/GenBank/DDBJ databases">
        <authorList>
            <person name="Motta M.C.M."/>
            <person name="Martins A.C.A."/>
            <person name="Preta C.M.C.C."/>
            <person name="Silva R."/>
            <person name="de Souza S.S."/>
            <person name="Klein C.C."/>
            <person name="de Almeida L.G.P."/>
            <person name="Cunha O.L."/>
            <person name="Colabardini A.C."/>
            <person name="Lima B.A."/>
            <person name="Machado C.R."/>
            <person name="Soares C.M.A."/>
            <person name="de Menezes C.B.A."/>
            <person name="Bartolomeu D.C."/>
            <person name="Grisard E.C."/>
            <person name="Fantinatti-Garboggini F."/>
            <person name="Rodrigues-Luiz G.F."/>
            <person name="Wagner G."/>
            <person name="Goldman G.H."/>
            <person name="Fietto J.L.R."/>
            <person name="Ciapina L.P."/>
            <person name="Brocchi M."/>
            <person name="Elias M.C."/>
            <person name="Goldman M.H.S."/>
            <person name="Sagot M.-F."/>
            <person name="Pereira M."/>
            <person name="Stoco P.H."/>
            <person name="Teixeira S.M.R."/>
            <person name="de Mendonca-Neto R.P."/>
            <person name="Maciel T.E.F."/>
            <person name="Mendes T.A.O."/>
            <person name="Urmenyi T.P."/>
            <person name="Teixeira M.M.G."/>
            <person name="de Camargo E.F.P."/>
            <person name="de Sousa W."/>
            <person name="Schenkman S."/>
            <person name="de Vasconcelos A.T.R."/>
        </authorList>
    </citation>
    <scope>NUCLEOTIDE SEQUENCE</scope>
</reference>
<dbReference type="PANTHER" id="PTHR12638">
    <property type="entry name" value="PROTEIN MAGO NASHI HOMOLOG"/>
    <property type="match status" value="1"/>
</dbReference>
<dbReference type="FunFam" id="3.30.1560.10:FF:000001">
    <property type="entry name" value="Protein mago nashi homolog"/>
    <property type="match status" value="1"/>
</dbReference>
<dbReference type="PANTHER" id="PTHR12638:SF0">
    <property type="entry name" value="MAGO HOMOLOG, EXON JUNCTION COMPLEX SUBUNIT-RELATED"/>
    <property type="match status" value="1"/>
</dbReference>
<dbReference type="Proteomes" id="UP000015354">
    <property type="component" value="Unassembled WGS sequence"/>
</dbReference>
<dbReference type="OrthoDB" id="6495301at2759"/>
<gene>
    <name evidence="6" type="ORF">STCU_00988</name>
    <name evidence="5" type="ORF">STCU_03193</name>
    <name evidence="4" type="ORF">STCU_07376</name>
</gene>
<dbReference type="SUPFAM" id="SSF89817">
    <property type="entry name" value="Mago nashi protein"/>
    <property type="match status" value="1"/>
</dbReference>
<dbReference type="InterPro" id="IPR036605">
    <property type="entry name" value="Mago_nashi_sf"/>
</dbReference>
<dbReference type="EMBL" id="ATMH01000988">
    <property type="protein sequence ID" value="EPY35686.1"/>
    <property type="molecule type" value="Genomic_DNA"/>
</dbReference>
<evidence type="ECO:0000313" key="6">
    <source>
        <dbReference type="EMBL" id="EPY35686.1"/>
    </source>
</evidence>
<comment type="subcellular location">
    <subcellularLocation>
        <location evidence="1">Nucleus</location>
    </subcellularLocation>
</comment>
<name>S9W8X2_9TRYP</name>
<dbReference type="EMBL" id="ATMH01007376">
    <property type="protein sequence ID" value="EPY23969.1"/>
    <property type="molecule type" value="Genomic_DNA"/>
</dbReference>
<keyword evidence="7" id="KW-1185">Reference proteome</keyword>
<dbReference type="InterPro" id="IPR004023">
    <property type="entry name" value="Mago_nashi"/>
</dbReference>
<keyword evidence="3" id="KW-0539">Nucleus</keyword>
<sequence>MNLNMADESAHPHPVNETMGSHFYYIRYFAGHTGRYGNEFLEFELKEDGTLKYANNSHYRNENIIKKQARVSPAVIDEVRRLVIQSGVVDCDDERWPQPDRNGRQELEIRVGNTHLSFVTNKITSLNEIENTSYEKGLTTFYYFIRDVKALILALVSIHFKIKAV</sequence>
<reference evidence="6 7" key="1">
    <citation type="journal article" date="2013" name="PLoS ONE">
        <title>Predicting the Proteins of Angomonas deanei, Strigomonas culicis and Their Respective Endosymbionts Reveals New Aspects of the Trypanosomatidae Family.</title>
        <authorList>
            <person name="Motta M.C."/>
            <person name="Martins A.C."/>
            <person name="de Souza S.S."/>
            <person name="Catta-Preta C.M."/>
            <person name="Silva R."/>
            <person name="Klein C.C."/>
            <person name="de Almeida L.G."/>
            <person name="de Lima Cunha O."/>
            <person name="Ciapina L.P."/>
            <person name="Brocchi M."/>
            <person name="Colabardini A.C."/>
            <person name="de Araujo Lima B."/>
            <person name="Machado C.R."/>
            <person name="de Almeida Soares C.M."/>
            <person name="Probst C.M."/>
            <person name="de Menezes C.B."/>
            <person name="Thompson C.E."/>
            <person name="Bartholomeu D.C."/>
            <person name="Gradia D.F."/>
            <person name="Pavoni D.P."/>
            <person name="Grisard E.C."/>
            <person name="Fantinatti-Garboggini F."/>
            <person name="Marchini F.K."/>
            <person name="Rodrigues-Luiz G.F."/>
            <person name="Wagner G."/>
            <person name="Goldman G.H."/>
            <person name="Fietto J.L."/>
            <person name="Elias M.C."/>
            <person name="Goldman M.H."/>
            <person name="Sagot M.F."/>
            <person name="Pereira M."/>
            <person name="Stoco P.H."/>
            <person name="de Mendonca-Neto R.P."/>
            <person name="Teixeira S.M."/>
            <person name="Maciel T.E."/>
            <person name="de Oliveira Mendes T.A."/>
            <person name="Urmenyi T.P."/>
            <person name="de Souza W."/>
            <person name="Schenkman S."/>
            <person name="de Vasconcelos A.T."/>
        </authorList>
    </citation>
    <scope>NUCLEOTIDE SEQUENCE [LARGE SCALE GENOMIC DNA]</scope>
</reference>
<dbReference type="Pfam" id="PF02792">
    <property type="entry name" value="Mago_nashi"/>
    <property type="match status" value="1"/>
</dbReference>
<proteinExistence type="inferred from homology"/>
<dbReference type="AlphaFoldDB" id="S9W8X2"/>
<evidence type="ECO:0000256" key="1">
    <source>
        <dbReference type="ARBA" id="ARBA00004123"/>
    </source>
</evidence>
<organism evidence="6 7">
    <name type="scientific">Strigomonas culicis</name>
    <dbReference type="NCBI Taxonomy" id="28005"/>
    <lineage>
        <taxon>Eukaryota</taxon>
        <taxon>Discoba</taxon>
        <taxon>Euglenozoa</taxon>
        <taxon>Kinetoplastea</taxon>
        <taxon>Metakinetoplastina</taxon>
        <taxon>Trypanosomatida</taxon>
        <taxon>Trypanosomatidae</taxon>
        <taxon>Strigomonadinae</taxon>
        <taxon>Strigomonas</taxon>
    </lineage>
</organism>
<evidence type="ECO:0000313" key="5">
    <source>
        <dbReference type="EMBL" id="EPY31832.1"/>
    </source>
</evidence>
<evidence type="ECO:0000313" key="7">
    <source>
        <dbReference type="Proteomes" id="UP000015354"/>
    </source>
</evidence>
<accession>S9W8X2</accession>
<evidence type="ECO:0000256" key="3">
    <source>
        <dbReference type="ARBA" id="ARBA00023242"/>
    </source>
</evidence>
<comment type="similarity">
    <text evidence="2">Belongs to the mago nashi family.</text>
</comment>
<dbReference type="Gene3D" id="3.30.1560.10">
    <property type="entry name" value="Mago nashi"/>
    <property type="match status" value="1"/>
</dbReference>
<dbReference type="GO" id="GO:0035145">
    <property type="term" value="C:exon-exon junction complex"/>
    <property type="evidence" value="ECO:0007669"/>
    <property type="project" value="InterPro"/>
</dbReference>
<dbReference type="EMBL" id="ATMH01003193">
    <property type="protein sequence ID" value="EPY31832.1"/>
    <property type="molecule type" value="Genomic_DNA"/>
</dbReference>
<evidence type="ECO:0000313" key="4">
    <source>
        <dbReference type="EMBL" id="EPY23969.1"/>
    </source>
</evidence>